<evidence type="ECO:0000256" key="1">
    <source>
        <dbReference type="ARBA" id="ARBA00001962"/>
    </source>
</evidence>
<dbReference type="Proteomes" id="UP000530660">
    <property type="component" value="Unassembled WGS sequence"/>
</dbReference>
<keyword evidence="6" id="KW-0812">Transmembrane</keyword>
<feature type="region of interest" description="Disordered" evidence="13">
    <location>
        <begin position="99"/>
        <end position="128"/>
    </location>
</feature>
<protein>
    <recommendedName>
        <fullName evidence="16">Alternative oxidase, mitochondrial</fullName>
    </recommendedName>
</protein>
<dbReference type="Gene3D" id="1.20.1260.140">
    <property type="entry name" value="Alternative oxidase"/>
    <property type="match status" value="1"/>
</dbReference>
<evidence type="ECO:0000256" key="11">
    <source>
        <dbReference type="ARBA" id="ARBA00023004"/>
    </source>
</evidence>
<evidence type="ECO:0000256" key="7">
    <source>
        <dbReference type="ARBA" id="ARBA00022723"/>
    </source>
</evidence>
<keyword evidence="10" id="KW-0560">Oxidoreductase</keyword>
<keyword evidence="7" id="KW-0479">Metal-binding</keyword>
<accession>A0A7J7IGH7</accession>
<comment type="similarity">
    <text evidence="3">Belongs to the alternative oxidase family.</text>
</comment>
<evidence type="ECO:0000256" key="12">
    <source>
        <dbReference type="ARBA" id="ARBA00023136"/>
    </source>
</evidence>
<dbReference type="EMBL" id="VWRR01000011">
    <property type="protein sequence ID" value="KAF6002128.1"/>
    <property type="molecule type" value="Genomic_DNA"/>
</dbReference>
<dbReference type="CDD" id="cd01053">
    <property type="entry name" value="AOX"/>
    <property type="match status" value="1"/>
</dbReference>
<evidence type="ECO:0000313" key="14">
    <source>
        <dbReference type="EMBL" id="KAF6002128.1"/>
    </source>
</evidence>
<evidence type="ECO:0000256" key="9">
    <source>
        <dbReference type="ARBA" id="ARBA00022989"/>
    </source>
</evidence>
<gene>
    <name evidence="14" type="ORF">F1559_000994</name>
</gene>
<keyword evidence="12" id="KW-0472">Membrane</keyword>
<dbReference type="Pfam" id="PF01786">
    <property type="entry name" value="AOX"/>
    <property type="match status" value="1"/>
</dbReference>
<dbReference type="GO" id="GO:0009916">
    <property type="term" value="F:alternative oxidase activity"/>
    <property type="evidence" value="ECO:0007669"/>
    <property type="project" value="InterPro"/>
</dbReference>
<dbReference type="OrthoDB" id="16906at2759"/>
<comment type="subcellular location">
    <subcellularLocation>
        <location evidence="2">Membrane</location>
    </subcellularLocation>
</comment>
<keyword evidence="4" id="KW-0813">Transport</keyword>
<evidence type="ECO:0000256" key="8">
    <source>
        <dbReference type="ARBA" id="ARBA00022982"/>
    </source>
</evidence>
<keyword evidence="5" id="KW-0679">Respiratory chain</keyword>
<organism evidence="14 15">
    <name type="scientific">Cyanidiococcus yangmingshanensis</name>
    <dbReference type="NCBI Taxonomy" id="2690220"/>
    <lineage>
        <taxon>Eukaryota</taxon>
        <taxon>Rhodophyta</taxon>
        <taxon>Bangiophyceae</taxon>
        <taxon>Cyanidiales</taxon>
        <taxon>Cyanidiaceae</taxon>
        <taxon>Cyanidiococcus</taxon>
    </lineage>
</organism>
<evidence type="ECO:0000256" key="4">
    <source>
        <dbReference type="ARBA" id="ARBA00022448"/>
    </source>
</evidence>
<dbReference type="AlphaFoldDB" id="A0A7J7IGH7"/>
<evidence type="ECO:0000256" key="6">
    <source>
        <dbReference type="ARBA" id="ARBA00022692"/>
    </source>
</evidence>
<dbReference type="GO" id="GO:0005739">
    <property type="term" value="C:mitochondrion"/>
    <property type="evidence" value="ECO:0007669"/>
    <property type="project" value="TreeGrafter"/>
</dbReference>
<dbReference type="PANTHER" id="PTHR31803:SF3">
    <property type="entry name" value="ALTERNATIVE OXIDASE"/>
    <property type="match status" value="1"/>
</dbReference>
<evidence type="ECO:0000256" key="10">
    <source>
        <dbReference type="ARBA" id="ARBA00023002"/>
    </source>
</evidence>
<proteinExistence type="inferred from homology"/>
<comment type="cofactor">
    <cofactor evidence="1">
        <name>Fe cation</name>
        <dbReference type="ChEBI" id="CHEBI:24875"/>
    </cofactor>
</comment>
<dbReference type="GO" id="GO:0010230">
    <property type="term" value="P:alternative respiration"/>
    <property type="evidence" value="ECO:0007669"/>
    <property type="project" value="TreeGrafter"/>
</dbReference>
<dbReference type="GO" id="GO:0016020">
    <property type="term" value="C:membrane"/>
    <property type="evidence" value="ECO:0007669"/>
    <property type="project" value="UniProtKB-SubCell"/>
</dbReference>
<sequence>MEATGRLRQVLSVIARCASSSVASGRQRVAGGRLRGQLQALGHQQKPVASDWCLRSKTGSIGRKSLGALQAWGPSSVAPALVTTRSTYFGLRALNTQSQTARETPIQDTAEGSAETPYQPVKDAPPKSDPNYPWKWNSFLPEHTYKPNLNVNLKRHVQPTGLSDRFAYYTVKFLRFFADSFFRKRYGHRAVVLETVAAVPGMVGGMMLHLQCLRRFQQSGGWIRVLLEEAENERMHLMVYMSIAQPTWLERALVITAQAGFFSFYTLLYTISPKTAHRMVGYLEEEAIVSYTEYLKEIDEGRTPNIPAPPLAIDYWQLGPDAHLREVVLATRADEAHHRDVNHLRANLIKARRGDPAPYAALKHGDVDPHKFGA</sequence>
<dbReference type="PANTHER" id="PTHR31803">
    <property type="entry name" value="ALTERNATIVE OXIDASE"/>
    <property type="match status" value="1"/>
</dbReference>
<name>A0A7J7IGH7_9RHOD</name>
<keyword evidence="15" id="KW-1185">Reference proteome</keyword>
<dbReference type="GO" id="GO:0046872">
    <property type="term" value="F:metal ion binding"/>
    <property type="evidence" value="ECO:0007669"/>
    <property type="project" value="UniProtKB-KW"/>
</dbReference>
<evidence type="ECO:0000313" key="15">
    <source>
        <dbReference type="Proteomes" id="UP000530660"/>
    </source>
</evidence>
<evidence type="ECO:0000256" key="13">
    <source>
        <dbReference type="SAM" id="MobiDB-lite"/>
    </source>
</evidence>
<keyword evidence="8" id="KW-0249">Electron transport</keyword>
<reference evidence="14 15" key="1">
    <citation type="journal article" date="2020" name="J. Phycol.">
        <title>Comparative genome analysis reveals Cyanidiococcus gen. nov., a new extremophilic red algal genus sister to Cyanidioschyzon (Cyanidioschyzonaceae, Rhodophyta).</title>
        <authorList>
            <person name="Liu S.-L."/>
            <person name="Chiang Y.-R."/>
            <person name="Yoon H.S."/>
            <person name="Fu H.-Y."/>
        </authorList>
    </citation>
    <scope>NUCLEOTIDE SEQUENCE [LARGE SCALE GENOMIC DNA]</scope>
    <source>
        <strain evidence="14 15">THAL066</strain>
    </source>
</reference>
<evidence type="ECO:0000256" key="3">
    <source>
        <dbReference type="ARBA" id="ARBA00008388"/>
    </source>
</evidence>
<dbReference type="InterPro" id="IPR038659">
    <property type="entry name" value="AOX_sf"/>
</dbReference>
<keyword evidence="9" id="KW-1133">Transmembrane helix</keyword>
<evidence type="ECO:0008006" key="16">
    <source>
        <dbReference type="Google" id="ProtNLM"/>
    </source>
</evidence>
<evidence type="ECO:0000256" key="2">
    <source>
        <dbReference type="ARBA" id="ARBA00004370"/>
    </source>
</evidence>
<evidence type="ECO:0000256" key="5">
    <source>
        <dbReference type="ARBA" id="ARBA00022660"/>
    </source>
</evidence>
<keyword evidence="11" id="KW-0408">Iron</keyword>
<dbReference type="InterPro" id="IPR002680">
    <property type="entry name" value="AOX"/>
</dbReference>
<comment type="caution">
    <text evidence="14">The sequence shown here is derived from an EMBL/GenBank/DDBJ whole genome shotgun (WGS) entry which is preliminary data.</text>
</comment>